<feature type="domain" description="Phytocyanin" evidence="5">
    <location>
        <begin position="32"/>
        <end position="135"/>
    </location>
</feature>
<dbReference type="InterPro" id="IPR008972">
    <property type="entry name" value="Cupredoxin"/>
</dbReference>
<feature type="chain" id="PRO_5001507331" description="Phytocyanin domain-containing protein" evidence="4">
    <location>
        <begin position="31"/>
        <end position="222"/>
    </location>
</feature>
<feature type="compositionally biased region" description="Pro residues" evidence="3">
    <location>
        <begin position="167"/>
        <end position="191"/>
    </location>
</feature>
<feature type="compositionally biased region" description="Basic and acidic residues" evidence="3">
    <location>
        <begin position="140"/>
        <end position="164"/>
    </location>
</feature>
<dbReference type="KEGG" id="egt:105968755"/>
<dbReference type="STRING" id="4155.A0A022QKA9"/>
<proteinExistence type="predicted"/>
<evidence type="ECO:0000256" key="1">
    <source>
        <dbReference type="ARBA" id="ARBA00023157"/>
    </source>
</evidence>
<evidence type="ECO:0000313" key="6">
    <source>
        <dbReference type="EMBL" id="EYU27713.1"/>
    </source>
</evidence>
<dbReference type="PROSITE" id="PS51485">
    <property type="entry name" value="PHYTOCYANIN"/>
    <property type="match status" value="1"/>
</dbReference>
<keyword evidence="1" id="KW-1015">Disulfide bond</keyword>
<dbReference type="OMA" id="GPPEHEF"/>
<dbReference type="PANTHER" id="PTHR33021:SF31">
    <property type="entry name" value="OS02G0720100 PROTEIN"/>
    <property type="match status" value="1"/>
</dbReference>
<feature type="region of interest" description="Disordered" evidence="3">
    <location>
        <begin position="126"/>
        <end position="191"/>
    </location>
</feature>
<gene>
    <name evidence="6" type="ORF">MIMGU_mgv1a013383mg</name>
</gene>
<reference evidence="6 7" key="1">
    <citation type="journal article" date="2013" name="Proc. Natl. Acad. Sci. U.S.A.">
        <title>Fine-scale variation in meiotic recombination in Mimulus inferred from population shotgun sequencing.</title>
        <authorList>
            <person name="Hellsten U."/>
            <person name="Wright K.M."/>
            <person name="Jenkins J."/>
            <person name="Shu S."/>
            <person name="Yuan Y."/>
            <person name="Wessler S.R."/>
            <person name="Schmutz J."/>
            <person name="Willis J.H."/>
            <person name="Rokhsar D.S."/>
        </authorList>
    </citation>
    <scope>NUCLEOTIDE SEQUENCE [LARGE SCALE GENOMIC DNA]</scope>
    <source>
        <strain evidence="7">cv. DUN x IM62</strain>
    </source>
</reference>
<evidence type="ECO:0000256" key="4">
    <source>
        <dbReference type="SAM" id="SignalP"/>
    </source>
</evidence>
<dbReference type="SUPFAM" id="SSF49503">
    <property type="entry name" value="Cupredoxins"/>
    <property type="match status" value="1"/>
</dbReference>
<dbReference type="CDD" id="cd04216">
    <property type="entry name" value="Phytocyanin"/>
    <property type="match status" value="1"/>
</dbReference>
<dbReference type="GO" id="GO:0005886">
    <property type="term" value="C:plasma membrane"/>
    <property type="evidence" value="ECO:0000318"/>
    <property type="project" value="GO_Central"/>
</dbReference>
<evidence type="ECO:0000256" key="3">
    <source>
        <dbReference type="SAM" id="MobiDB-lite"/>
    </source>
</evidence>
<dbReference type="Gene3D" id="2.60.40.420">
    <property type="entry name" value="Cupredoxins - blue copper proteins"/>
    <property type="match status" value="1"/>
</dbReference>
<name>A0A022QKA9_ERYGU</name>
<dbReference type="OrthoDB" id="1896188at2759"/>
<evidence type="ECO:0000259" key="5">
    <source>
        <dbReference type="PROSITE" id="PS51485"/>
    </source>
</evidence>
<dbReference type="eggNOG" id="ENOG502S1H3">
    <property type="taxonomic scope" value="Eukaryota"/>
</dbReference>
<dbReference type="Pfam" id="PF02298">
    <property type="entry name" value="Cu_bind_like"/>
    <property type="match status" value="1"/>
</dbReference>
<dbReference type="PANTHER" id="PTHR33021">
    <property type="entry name" value="BLUE COPPER PROTEIN"/>
    <property type="match status" value="1"/>
</dbReference>
<dbReference type="AlphaFoldDB" id="A0A022QKA9"/>
<dbReference type="Proteomes" id="UP000030748">
    <property type="component" value="Unassembled WGS sequence"/>
</dbReference>
<keyword evidence="2" id="KW-0325">Glycoprotein</keyword>
<evidence type="ECO:0000256" key="2">
    <source>
        <dbReference type="ARBA" id="ARBA00023180"/>
    </source>
</evidence>
<keyword evidence="7" id="KW-1185">Reference proteome</keyword>
<feature type="signal peptide" evidence="4">
    <location>
        <begin position="1"/>
        <end position="30"/>
    </location>
</feature>
<accession>A0A022QKA9</accession>
<dbReference type="GO" id="GO:0009055">
    <property type="term" value="F:electron transfer activity"/>
    <property type="evidence" value="ECO:0007669"/>
    <property type="project" value="InterPro"/>
</dbReference>
<protein>
    <recommendedName>
        <fullName evidence="5">Phytocyanin domain-containing protein</fullName>
    </recommendedName>
</protein>
<organism evidence="6 7">
    <name type="scientific">Erythranthe guttata</name>
    <name type="common">Yellow monkey flower</name>
    <name type="synonym">Mimulus guttatus</name>
    <dbReference type="NCBI Taxonomy" id="4155"/>
    <lineage>
        <taxon>Eukaryota</taxon>
        <taxon>Viridiplantae</taxon>
        <taxon>Streptophyta</taxon>
        <taxon>Embryophyta</taxon>
        <taxon>Tracheophyta</taxon>
        <taxon>Spermatophyta</taxon>
        <taxon>Magnoliopsida</taxon>
        <taxon>eudicotyledons</taxon>
        <taxon>Gunneridae</taxon>
        <taxon>Pentapetalae</taxon>
        <taxon>asterids</taxon>
        <taxon>lamiids</taxon>
        <taxon>Lamiales</taxon>
        <taxon>Phrymaceae</taxon>
        <taxon>Erythranthe</taxon>
    </lineage>
</organism>
<dbReference type="FunFam" id="2.60.40.420:FF:000034">
    <property type="entry name" value="Cupredoxin superfamily protein"/>
    <property type="match status" value="1"/>
</dbReference>
<keyword evidence="4" id="KW-0732">Signal</keyword>
<sequence length="222" mass="23759">MVSAVVMKVVFAAVALVVVALSSGGAGVSAQTHHVVGGGGDHGWGPAFNVSSWLSGRVFKVGDKIWFNYSGTEDSIVELQNMEEFVSCNFTNPIRMYTDDPTSHVSLDEEGVRYFASGNLESCKNGLKLPVPIQPSSDSGPHHEPSPEHFEPAPEFDPPEHFEPTPEFGPPEPVEPFGPPEHEFGPPPPLPIPTPAAATHLNGLSAVLIAGLLSYYIGCHFY</sequence>
<dbReference type="InterPro" id="IPR039391">
    <property type="entry name" value="Phytocyanin-like"/>
</dbReference>
<dbReference type="InterPro" id="IPR003245">
    <property type="entry name" value="Phytocyanin_dom"/>
</dbReference>
<evidence type="ECO:0000313" key="7">
    <source>
        <dbReference type="Proteomes" id="UP000030748"/>
    </source>
</evidence>
<dbReference type="EMBL" id="KI631456">
    <property type="protein sequence ID" value="EYU27713.1"/>
    <property type="molecule type" value="Genomic_DNA"/>
</dbReference>